<reference evidence="3" key="1">
    <citation type="journal article" date="2019" name="MBio">
        <title>Virus Genomes from Deep Sea Sediments Expand the Ocean Megavirome and Support Independent Origins of Viral Gigantism.</title>
        <authorList>
            <person name="Backstrom D."/>
            <person name="Yutin N."/>
            <person name="Jorgensen S.L."/>
            <person name="Dharamshi J."/>
            <person name="Homa F."/>
            <person name="Zaremba-Niedwiedzka K."/>
            <person name="Spang A."/>
            <person name="Wolf Y.I."/>
            <person name="Koonin E.V."/>
            <person name="Ettema T.J."/>
        </authorList>
    </citation>
    <scope>NUCLEOTIDE SEQUENCE</scope>
</reference>
<name>A0A481Z7I1_9VIRU</name>
<gene>
    <name evidence="3" type="ORF">LCPAC202_00340</name>
</gene>
<dbReference type="InterPro" id="IPR001841">
    <property type="entry name" value="Znf_RING"/>
</dbReference>
<sequence>MDSPLLIQGKNTRGTIYRRSLPQLNLISRTITLPPNLINRNFAIEPVIWPTNIKPIRQPLPYLNYPISQVNTVLPKPITIRSPRKNKIVKIIGANNQDEIDKMAEMADQSGSGEKEINIVIGPPPQSPSSGPPSTTHECTICFGEKVSRKDFIKCCKKPMCSTCTGRLAKPFCPFCRKPLEGVEEEVVEKIKKVHQQELIKTRMTENFFDKMGADIARLAMLLSREGQTQRILQLFTSVAALKYDNSIPETHQERQVLIDILILKLVPFNSADVPNNVMEIDIGGTIIALTSEVQEEEAIKQSKELI</sequence>
<dbReference type="GO" id="GO:0016874">
    <property type="term" value="F:ligase activity"/>
    <property type="evidence" value="ECO:0007669"/>
    <property type="project" value="UniProtKB-KW"/>
</dbReference>
<keyword evidence="1" id="KW-0863">Zinc-finger</keyword>
<dbReference type="PROSITE" id="PS50089">
    <property type="entry name" value="ZF_RING_2"/>
    <property type="match status" value="1"/>
</dbReference>
<keyword evidence="1" id="KW-0862">Zinc</keyword>
<dbReference type="Gene3D" id="3.30.40.10">
    <property type="entry name" value="Zinc/RING finger domain, C3HC4 (zinc finger)"/>
    <property type="match status" value="1"/>
</dbReference>
<feature type="domain" description="RING-type" evidence="2">
    <location>
        <begin position="139"/>
        <end position="177"/>
    </location>
</feature>
<evidence type="ECO:0000313" key="3">
    <source>
        <dbReference type="EMBL" id="QBK91060.1"/>
    </source>
</evidence>
<keyword evidence="3" id="KW-0436">Ligase</keyword>
<dbReference type="EMBL" id="MK500509">
    <property type="protein sequence ID" value="QBK91060.1"/>
    <property type="molecule type" value="Genomic_DNA"/>
</dbReference>
<accession>A0A481Z7I1</accession>
<dbReference type="InterPro" id="IPR013083">
    <property type="entry name" value="Znf_RING/FYVE/PHD"/>
</dbReference>
<keyword evidence="1" id="KW-0479">Metal-binding</keyword>
<evidence type="ECO:0000259" key="2">
    <source>
        <dbReference type="PROSITE" id="PS50089"/>
    </source>
</evidence>
<organism evidence="3">
    <name type="scientific">Pithovirus LCPAC202</name>
    <dbReference type="NCBI Taxonomy" id="2506592"/>
    <lineage>
        <taxon>Viruses</taxon>
        <taxon>Pithoviruses</taxon>
    </lineage>
</organism>
<protein>
    <submittedName>
        <fullName evidence="3">Putative RING finger E3 ubiquitin ligase</fullName>
    </submittedName>
</protein>
<dbReference type="GO" id="GO:0008270">
    <property type="term" value="F:zinc ion binding"/>
    <property type="evidence" value="ECO:0007669"/>
    <property type="project" value="UniProtKB-KW"/>
</dbReference>
<proteinExistence type="predicted"/>
<evidence type="ECO:0000256" key="1">
    <source>
        <dbReference type="PROSITE-ProRule" id="PRU00175"/>
    </source>
</evidence>